<comment type="caution">
    <text evidence="1">The sequence shown here is derived from an EMBL/GenBank/DDBJ whole genome shotgun (WGS) entry which is preliminary data.</text>
</comment>
<dbReference type="Proteomes" id="UP000675781">
    <property type="component" value="Unassembled WGS sequence"/>
</dbReference>
<gene>
    <name evidence="1" type="ORF">KDL01_35525</name>
</gene>
<accession>A0A941IV65</accession>
<name>A0A941IV65_9ACTN</name>
<dbReference type="RefSeq" id="WP_212533086.1">
    <property type="nucleotide sequence ID" value="NZ_JAGSOG010000311.1"/>
</dbReference>
<dbReference type="AlphaFoldDB" id="A0A941IV65"/>
<sequence>MTTGHDHRYGPSSAASVVLNLGEDIGALVIEADESLLGVEIEISPLPRGEEAPVRTHSMVRQRLTRPEPTYDAVYPDLKEGGYTIWSGPDTAAATVEISGGRITRHRYTGAVSA</sequence>
<evidence type="ECO:0000313" key="1">
    <source>
        <dbReference type="EMBL" id="MBR7838633.1"/>
    </source>
</evidence>
<reference evidence="1" key="1">
    <citation type="submission" date="2021-04" db="EMBL/GenBank/DDBJ databases">
        <title>Genome based classification of Actinospica acidithermotolerans sp. nov., an actinobacterium isolated from an Indonesian hot spring.</title>
        <authorList>
            <person name="Kusuma A.B."/>
            <person name="Putra K.E."/>
            <person name="Nafisah S."/>
            <person name="Loh J."/>
            <person name="Nouioui I."/>
            <person name="Goodfellow M."/>
        </authorList>
    </citation>
    <scope>NUCLEOTIDE SEQUENCE</scope>
    <source>
        <strain evidence="1">CSCA 57</strain>
    </source>
</reference>
<proteinExistence type="predicted"/>
<protein>
    <recommendedName>
        <fullName evidence="3">Phospholipase</fullName>
    </recommendedName>
</protein>
<organism evidence="1 2">
    <name type="scientific">Actinospica durhamensis</name>
    <dbReference type="NCBI Taxonomy" id="1508375"/>
    <lineage>
        <taxon>Bacteria</taxon>
        <taxon>Bacillati</taxon>
        <taxon>Actinomycetota</taxon>
        <taxon>Actinomycetes</taxon>
        <taxon>Catenulisporales</taxon>
        <taxon>Actinospicaceae</taxon>
        <taxon>Actinospica</taxon>
    </lineage>
</organism>
<evidence type="ECO:0000313" key="2">
    <source>
        <dbReference type="Proteomes" id="UP000675781"/>
    </source>
</evidence>
<evidence type="ECO:0008006" key="3">
    <source>
        <dbReference type="Google" id="ProtNLM"/>
    </source>
</evidence>
<keyword evidence="2" id="KW-1185">Reference proteome</keyword>
<dbReference type="EMBL" id="JAGSOG010000311">
    <property type="protein sequence ID" value="MBR7838633.1"/>
    <property type="molecule type" value="Genomic_DNA"/>
</dbReference>